<feature type="region of interest" description="Disordered" evidence="8">
    <location>
        <begin position="113"/>
        <end position="310"/>
    </location>
</feature>
<proteinExistence type="predicted"/>
<dbReference type="GO" id="GO:0000981">
    <property type="term" value="F:DNA-binding transcription factor activity, RNA polymerase II-specific"/>
    <property type="evidence" value="ECO:0007669"/>
    <property type="project" value="TreeGrafter"/>
</dbReference>
<feature type="domain" description="C2H2-type" evidence="9">
    <location>
        <begin position="458"/>
        <end position="486"/>
    </location>
</feature>
<gene>
    <name evidence="10" type="ORF">F53441_8640</name>
</gene>
<keyword evidence="11" id="KW-1185">Reference proteome</keyword>
<keyword evidence="3" id="KW-0677">Repeat</keyword>
<dbReference type="PANTHER" id="PTHR24394">
    <property type="entry name" value="ZINC FINGER PROTEIN"/>
    <property type="match status" value="1"/>
</dbReference>
<dbReference type="OrthoDB" id="5093796at2759"/>
<feature type="compositionally biased region" description="Acidic residues" evidence="8">
    <location>
        <begin position="192"/>
        <end position="201"/>
    </location>
</feature>
<feature type="region of interest" description="Disordered" evidence="8">
    <location>
        <begin position="602"/>
        <end position="634"/>
    </location>
</feature>
<keyword evidence="6" id="KW-0539">Nucleus</keyword>
<dbReference type="InterPro" id="IPR036236">
    <property type="entry name" value="Znf_C2H2_sf"/>
</dbReference>
<feature type="region of interest" description="Disordered" evidence="8">
    <location>
        <begin position="476"/>
        <end position="513"/>
    </location>
</feature>
<evidence type="ECO:0000256" key="4">
    <source>
        <dbReference type="ARBA" id="ARBA00022771"/>
    </source>
</evidence>
<organism evidence="10 11">
    <name type="scientific">Fusarium austroafricanum</name>
    <dbReference type="NCBI Taxonomy" id="2364996"/>
    <lineage>
        <taxon>Eukaryota</taxon>
        <taxon>Fungi</taxon>
        <taxon>Dikarya</taxon>
        <taxon>Ascomycota</taxon>
        <taxon>Pezizomycotina</taxon>
        <taxon>Sordariomycetes</taxon>
        <taxon>Hypocreomycetidae</taxon>
        <taxon>Hypocreales</taxon>
        <taxon>Nectriaceae</taxon>
        <taxon>Fusarium</taxon>
        <taxon>Fusarium concolor species complex</taxon>
    </lineage>
</organism>
<keyword evidence="5" id="KW-0862">Zinc</keyword>
<dbReference type="Gene3D" id="3.30.160.60">
    <property type="entry name" value="Classic Zinc Finger"/>
    <property type="match status" value="3"/>
</dbReference>
<evidence type="ECO:0000259" key="9">
    <source>
        <dbReference type="PROSITE" id="PS50157"/>
    </source>
</evidence>
<feature type="compositionally biased region" description="Acidic residues" evidence="8">
    <location>
        <begin position="244"/>
        <end position="276"/>
    </location>
</feature>
<feature type="compositionally biased region" description="Low complexity" evidence="8">
    <location>
        <begin position="277"/>
        <end position="296"/>
    </location>
</feature>
<evidence type="ECO:0000256" key="7">
    <source>
        <dbReference type="PROSITE-ProRule" id="PRU00042"/>
    </source>
</evidence>
<dbReference type="EMBL" id="JAADJG010000371">
    <property type="protein sequence ID" value="KAF4447890.1"/>
    <property type="molecule type" value="Genomic_DNA"/>
</dbReference>
<evidence type="ECO:0000256" key="5">
    <source>
        <dbReference type="ARBA" id="ARBA00022833"/>
    </source>
</evidence>
<feature type="compositionally biased region" description="Polar residues" evidence="8">
    <location>
        <begin position="613"/>
        <end position="624"/>
    </location>
</feature>
<feature type="compositionally biased region" description="Low complexity" evidence="8">
    <location>
        <begin position="484"/>
        <end position="493"/>
    </location>
</feature>
<feature type="region of interest" description="Disordered" evidence="8">
    <location>
        <begin position="419"/>
        <end position="454"/>
    </location>
</feature>
<feature type="compositionally biased region" description="Basic and acidic residues" evidence="8">
    <location>
        <begin position="561"/>
        <end position="570"/>
    </location>
</feature>
<evidence type="ECO:0000313" key="10">
    <source>
        <dbReference type="EMBL" id="KAF4447890.1"/>
    </source>
</evidence>
<feature type="compositionally biased region" description="Basic residues" evidence="8">
    <location>
        <begin position="364"/>
        <end position="374"/>
    </location>
</feature>
<protein>
    <recommendedName>
        <fullName evidence="9">C2H2-type domain-containing protein</fullName>
    </recommendedName>
</protein>
<comment type="subcellular location">
    <subcellularLocation>
        <location evidence="1">Nucleus</location>
    </subcellularLocation>
</comment>
<dbReference type="Proteomes" id="UP000605986">
    <property type="component" value="Unassembled WGS sequence"/>
</dbReference>
<evidence type="ECO:0000256" key="1">
    <source>
        <dbReference type="ARBA" id="ARBA00004123"/>
    </source>
</evidence>
<evidence type="ECO:0000313" key="11">
    <source>
        <dbReference type="Proteomes" id="UP000605986"/>
    </source>
</evidence>
<dbReference type="GO" id="GO:0005634">
    <property type="term" value="C:nucleus"/>
    <property type="evidence" value="ECO:0007669"/>
    <property type="project" value="UniProtKB-SubCell"/>
</dbReference>
<dbReference type="PANTHER" id="PTHR24394:SF29">
    <property type="entry name" value="MYONEURIN"/>
    <property type="match status" value="1"/>
</dbReference>
<reference evidence="10" key="1">
    <citation type="submission" date="2020-01" db="EMBL/GenBank/DDBJ databases">
        <title>Identification and distribution of gene clusters putatively required for synthesis of sphingolipid metabolism inhibitors in phylogenetically diverse species of the filamentous fungus Fusarium.</title>
        <authorList>
            <person name="Kim H.-S."/>
            <person name="Busman M."/>
            <person name="Brown D.W."/>
            <person name="Divon H."/>
            <person name="Uhlig S."/>
            <person name="Proctor R.H."/>
        </authorList>
    </citation>
    <scope>NUCLEOTIDE SEQUENCE</scope>
    <source>
        <strain evidence="10">NRRL 53441</strain>
    </source>
</reference>
<dbReference type="PROSITE" id="PS50157">
    <property type="entry name" value="ZINC_FINGER_C2H2_2"/>
    <property type="match status" value="5"/>
</dbReference>
<feature type="compositionally biased region" description="Acidic residues" evidence="8">
    <location>
        <begin position="117"/>
        <end position="160"/>
    </location>
</feature>
<comment type="caution">
    <text evidence="10">The sequence shown here is derived from an EMBL/GenBank/DDBJ whole genome shotgun (WGS) entry which is preliminary data.</text>
</comment>
<keyword evidence="2" id="KW-0479">Metal-binding</keyword>
<evidence type="ECO:0000256" key="2">
    <source>
        <dbReference type="ARBA" id="ARBA00022723"/>
    </source>
</evidence>
<feature type="compositionally biased region" description="Basic and acidic residues" evidence="8">
    <location>
        <begin position="389"/>
        <end position="398"/>
    </location>
</feature>
<keyword evidence="4 7" id="KW-0863">Zinc-finger</keyword>
<feature type="region of interest" description="Disordered" evidence="8">
    <location>
        <begin position="364"/>
        <end position="398"/>
    </location>
</feature>
<feature type="compositionally biased region" description="Basic and acidic residues" evidence="8">
    <location>
        <begin position="494"/>
        <end position="513"/>
    </location>
</feature>
<dbReference type="InterPro" id="IPR013087">
    <property type="entry name" value="Znf_C2H2_type"/>
</dbReference>
<feature type="domain" description="C2H2-type" evidence="9">
    <location>
        <begin position="579"/>
        <end position="607"/>
    </location>
</feature>
<accession>A0A8H4KCV9</accession>
<dbReference type="PROSITE" id="PS00028">
    <property type="entry name" value="ZINC_FINGER_C2H2_1"/>
    <property type="match status" value="6"/>
</dbReference>
<feature type="domain" description="C2H2-type" evidence="9">
    <location>
        <begin position="350"/>
        <end position="378"/>
    </location>
</feature>
<dbReference type="Pfam" id="PF13912">
    <property type="entry name" value="zf-C2H2_6"/>
    <property type="match status" value="2"/>
</dbReference>
<feature type="compositionally biased region" description="Basic and acidic residues" evidence="8">
    <location>
        <begin position="602"/>
        <end position="612"/>
    </location>
</feature>
<feature type="compositionally biased region" description="Basic and acidic residues" evidence="8">
    <location>
        <begin position="625"/>
        <end position="634"/>
    </location>
</feature>
<sequence length="1076" mass="120664">MPFCSSANETCQHGGTHAIKAPAVVEPLVQAATFAVKTEPVSETTMPATMAPVKREARPEVPLARIAPVTTARTRIKSEVALESVEAIEIPLRTRMTAVPERRIQTLITNFLIPNNEDYDEDDEGDDEQDSEEDDEERGEESGEEESSEEEGSGGECSDEDCSHKDCYEENGSSGDDCSDNDCGEENRAQEECPDEACSDEDCSHGECHEEDGSDADCSYDEDCSELDGPGEHCSEAPFNQESCTEEDGSEEDGSEEDCSDEECSGEEYSGEEGNQEDSSAADCSSDPDSSKSWCSHGFPSDDESEKEEYLACSGTPFLVNCKDNAIPDATIKEDVKEKGKNEDKKAKAIVCNICNKPFGHKSALNKHLQRKHSSTKEDTNAPVTQGDAKQEQKDKDQDAKAKAIVCDICNKEFYRQSGLQKHNKAKHTSTEADSGAPAKQGDTKQPTKGQDPEAKAFVCGTCNKTFGSKFALRQHKETKHGTAKPNAANAPAKQEDANEDAKEKDKDDAREDDKIVAGAVTGVVAGVVAGSLFSHLILEDAKDQDAPETIAEPDVSQDPTKQEEPEPENKGAAGPKGHGCTLCDKTFRFKSALVQHLQIKHASESTQKDPTENSVQGANTNVPKSEKRGKESEEVDKPFCKACNKTFRHARGFEDHMWNKHGIVSAKVTEDLFKQEIQEARDSTGFKCLLCNKSFSGENGLREHNLAKHPDKYQREMDRLLQDLLNPLRRSRGPDVEDRHATRWGDHPYHESDFEHDGNDDDEYYEDSDMEWEYEKYYEDLHSYPDEFDMSGSDMSDDELDYQEEKATLSCMICNAPARYRKYELMLHQWHIHSIMTPEINDVQHKMIRDDGYGRHRTVCKEYPAEFQIFFEMDYFLRDCGYDDCKTTFESGTESYNHEIEVHNRCITCELYFADKATLNAHQTRSKKVETVRRNFEEWLERAVSKVDSEAALKTKWDRKRAKQADPESTVDCIGCHSRKFRKASEMMEHVEFGECKRSGSPSTIPWAVRAKAGKLGRKFYEGDHFKCPTCEDKFDYLTELVKHAESKKCGLQVFSGPLKELISNLMLHLHGINL</sequence>
<feature type="domain" description="C2H2-type" evidence="9">
    <location>
        <begin position="405"/>
        <end position="433"/>
    </location>
</feature>
<name>A0A8H4KCV9_9HYPO</name>
<feature type="compositionally biased region" description="Acidic residues" evidence="8">
    <location>
        <begin position="209"/>
        <end position="226"/>
    </location>
</feature>
<evidence type="ECO:0000256" key="6">
    <source>
        <dbReference type="ARBA" id="ARBA00023242"/>
    </source>
</evidence>
<dbReference type="Pfam" id="PF00096">
    <property type="entry name" value="zf-C2H2"/>
    <property type="match status" value="3"/>
</dbReference>
<evidence type="ECO:0000256" key="3">
    <source>
        <dbReference type="ARBA" id="ARBA00022737"/>
    </source>
</evidence>
<feature type="region of interest" description="Disordered" evidence="8">
    <location>
        <begin position="545"/>
        <end position="578"/>
    </location>
</feature>
<dbReference type="SMART" id="SM00355">
    <property type="entry name" value="ZnF_C2H2"/>
    <property type="match status" value="9"/>
</dbReference>
<evidence type="ECO:0000256" key="8">
    <source>
        <dbReference type="SAM" id="MobiDB-lite"/>
    </source>
</evidence>
<dbReference type="AlphaFoldDB" id="A0A8H4KCV9"/>
<dbReference type="GO" id="GO:0008270">
    <property type="term" value="F:zinc ion binding"/>
    <property type="evidence" value="ECO:0007669"/>
    <property type="project" value="UniProtKB-KW"/>
</dbReference>
<feature type="domain" description="C2H2-type" evidence="9">
    <location>
        <begin position="687"/>
        <end position="715"/>
    </location>
</feature>
<dbReference type="SUPFAM" id="SSF57667">
    <property type="entry name" value="beta-beta-alpha zinc fingers"/>
    <property type="match status" value="2"/>
</dbReference>